<dbReference type="InterPro" id="IPR000053">
    <property type="entry name" value="Thymidine/pyrmidine_PPase"/>
</dbReference>
<dbReference type="PANTHER" id="PTHR10515:SF0">
    <property type="entry name" value="THYMIDINE PHOSPHORYLASE"/>
    <property type="match status" value="1"/>
</dbReference>
<dbReference type="InterPro" id="IPR013465">
    <property type="entry name" value="Thymidine_Pase"/>
</dbReference>
<dbReference type="InterPro" id="IPR000312">
    <property type="entry name" value="Glycosyl_Trfase_fam3"/>
</dbReference>
<dbReference type="SUPFAM" id="SSF47648">
    <property type="entry name" value="Nucleoside phosphorylase/phosphoribosyltransferase N-terminal domain"/>
    <property type="match status" value="1"/>
</dbReference>
<comment type="function">
    <text evidence="7">The enzymes which catalyze the reversible phosphorolysis of pyrimidine nucleosides are involved in the degradation of these compounds and in their utilization as carbon and energy sources, or in the rescue of pyrimidine bases for nucleotide synthesis.</text>
</comment>
<dbReference type="EC" id="2.4.2.4" evidence="3 7"/>
<dbReference type="NCBIfam" id="TIGR02644">
    <property type="entry name" value="Y_phosphoryl"/>
    <property type="match status" value="1"/>
</dbReference>
<dbReference type="NCBIfam" id="NF004490">
    <property type="entry name" value="PRK05820.1"/>
    <property type="match status" value="1"/>
</dbReference>
<dbReference type="PANTHER" id="PTHR10515">
    <property type="entry name" value="THYMIDINE PHOSPHORYLASE"/>
    <property type="match status" value="1"/>
</dbReference>
<evidence type="ECO:0000256" key="5">
    <source>
        <dbReference type="ARBA" id="ARBA00022679"/>
    </source>
</evidence>
<dbReference type="FunFam" id="3.40.1030.10:FF:000003">
    <property type="entry name" value="Pyrimidine-nucleoside phosphorylase"/>
    <property type="match status" value="1"/>
</dbReference>
<accession>A0A9J7ALB6</accession>
<dbReference type="GO" id="GO:0005829">
    <property type="term" value="C:cytosol"/>
    <property type="evidence" value="ECO:0007669"/>
    <property type="project" value="TreeGrafter"/>
</dbReference>
<reference evidence="9" key="1">
    <citation type="submission" date="2022-08" db="EMBL/GenBank/DDBJ databases">
        <title>Nisaea acidiphila sp. nov., isolated from a marine algal debris and emended description of the genus Nisaea Urios et al. 2008.</title>
        <authorList>
            <person name="Kwon K."/>
        </authorList>
    </citation>
    <scope>NUCLEOTIDE SEQUENCE</scope>
    <source>
        <strain evidence="9">MEBiC11861</strain>
    </source>
</reference>
<dbReference type="InterPro" id="IPR017459">
    <property type="entry name" value="Glycosyl_Trfase_fam3_N_dom"/>
</dbReference>
<evidence type="ECO:0000256" key="2">
    <source>
        <dbReference type="ARBA" id="ARBA00011738"/>
    </source>
</evidence>
<evidence type="ECO:0000256" key="6">
    <source>
        <dbReference type="ARBA" id="ARBA00048550"/>
    </source>
</evidence>
<keyword evidence="5 7" id="KW-0808">Transferase</keyword>
<comment type="catalytic activity">
    <reaction evidence="6 7">
        <text>thymidine + phosphate = 2-deoxy-alpha-D-ribose 1-phosphate + thymine</text>
        <dbReference type="Rhea" id="RHEA:16037"/>
        <dbReference type="ChEBI" id="CHEBI:17748"/>
        <dbReference type="ChEBI" id="CHEBI:17821"/>
        <dbReference type="ChEBI" id="CHEBI:43474"/>
        <dbReference type="ChEBI" id="CHEBI:57259"/>
        <dbReference type="EC" id="2.4.2.4"/>
    </reaction>
</comment>
<dbReference type="GO" id="GO:0006206">
    <property type="term" value="P:pyrimidine nucleobase metabolic process"/>
    <property type="evidence" value="ECO:0007669"/>
    <property type="project" value="InterPro"/>
</dbReference>
<dbReference type="Gene3D" id="3.40.1030.10">
    <property type="entry name" value="Nucleoside phosphorylase/phosphoribosyltransferase catalytic domain"/>
    <property type="match status" value="1"/>
</dbReference>
<dbReference type="AlphaFoldDB" id="A0A9J7ALB6"/>
<dbReference type="SUPFAM" id="SSF54680">
    <property type="entry name" value="Pyrimidine nucleoside phosphorylase C-terminal domain"/>
    <property type="match status" value="1"/>
</dbReference>
<dbReference type="RefSeq" id="WP_257766780.1">
    <property type="nucleotide sequence ID" value="NZ_CP102480.1"/>
</dbReference>
<comment type="subunit">
    <text evidence="2 7">Homodimer.</text>
</comment>
<dbReference type="InterPro" id="IPR013102">
    <property type="entry name" value="PYNP_C"/>
</dbReference>
<dbReference type="InterPro" id="IPR017872">
    <property type="entry name" value="Pyrmidine_PPase_CS"/>
</dbReference>
<keyword evidence="10" id="KW-1185">Reference proteome</keyword>
<keyword evidence="4 7" id="KW-0328">Glycosyltransferase</keyword>
<protein>
    <recommendedName>
        <fullName evidence="3 7">Thymidine phosphorylase</fullName>
        <ecNumber evidence="3 7">2.4.2.4</ecNumber>
    </recommendedName>
    <alternativeName>
        <fullName evidence="7">TdRPase</fullName>
    </alternativeName>
</protein>
<dbReference type="EMBL" id="CP102480">
    <property type="protein sequence ID" value="UUX48272.1"/>
    <property type="molecule type" value="Genomic_DNA"/>
</dbReference>
<dbReference type="InterPro" id="IPR036566">
    <property type="entry name" value="PYNP-like_C_sf"/>
</dbReference>
<feature type="domain" description="Pyrimidine nucleoside phosphorylase C-terminal" evidence="8">
    <location>
        <begin position="348"/>
        <end position="422"/>
    </location>
</feature>
<dbReference type="Pfam" id="PF07831">
    <property type="entry name" value="PYNP_C"/>
    <property type="match status" value="1"/>
</dbReference>
<dbReference type="Pfam" id="PF02885">
    <property type="entry name" value="Glycos_trans_3N"/>
    <property type="match status" value="1"/>
</dbReference>
<evidence type="ECO:0000313" key="9">
    <source>
        <dbReference type="EMBL" id="UUX48272.1"/>
    </source>
</evidence>
<dbReference type="InterPro" id="IPR036320">
    <property type="entry name" value="Glycosyl_Trfase_fam3_N_dom_sf"/>
</dbReference>
<proteinExistence type="inferred from homology"/>
<evidence type="ECO:0000313" key="10">
    <source>
        <dbReference type="Proteomes" id="UP001060336"/>
    </source>
</evidence>
<dbReference type="PIRSF" id="PIRSF000478">
    <property type="entry name" value="TP_PyNP"/>
    <property type="match status" value="1"/>
</dbReference>
<dbReference type="InterPro" id="IPR035902">
    <property type="entry name" value="Nuc_phospho_transferase"/>
</dbReference>
<dbReference type="GO" id="GO:0046104">
    <property type="term" value="P:thymidine metabolic process"/>
    <property type="evidence" value="ECO:0007669"/>
    <property type="project" value="UniProtKB-UniRule"/>
</dbReference>
<dbReference type="Gene3D" id="3.90.1170.30">
    <property type="entry name" value="Pyrimidine nucleoside phosphorylase-like, C-terminal domain"/>
    <property type="match status" value="1"/>
</dbReference>
<gene>
    <name evidence="7 9" type="primary">deoA</name>
    <name evidence="9" type="ORF">NUH88_12690</name>
</gene>
<dbReference type="SUPFAM" id="SSF52418">
    <property type="entry name" value="Nucleoside phosphorylase/phosphoribosyltransferase catalytic domain"/>
    <property type="match status" value="1"/>
</dbReference>
<dbReference type="NCBIfam" id="TIGR02643">
    <property type="entry name" value="T_phosphoryl"/>
    <property type="match status" value="1"/>
</dbReference>
<dbReference type="Gene3D" id="1.20.970.10">
    <property type="entry name" value="Transferase, Pyrimidine Nucleoside Phosphorylase, Chain C"/>
    <property type="match status" value="1"/>
</dbReference>
<dbReference type="GO" id="GO:0009032">
    <property type="term" value="F:thymidine phosphorylase activity"/>
    <property type="evidence" value="ECO:0007669"/>
    <property type="project" value="UniProtKB-UniRule"/>
</dbReference>
<name>A0A9J7ALB6_9PROT</name>
<dbReference type="Pfam" id="PF00591">
    <property type="entry name" value="Glycos_transf_3"/>
    <property type="match status" value="1"/>
</dbReference>
<dbReference type="KEGG" id="naci:NUH88_12690"/>
<organism evidence="9 10">
    <name type="scientific">Nisaea acidiphila</name>
    <dbReference type="NCBI Taxonomy" id="1862145"/>
    <lineage>
        <taxon>Bacteria</taxon>
        <taxon>Pseudomonadati</taxon>
        <taxon>Pseudomonadota</taxon>
        <taxon>Alphaproteobacteria</taxon>
        <taxon>Rhodospirillales</taxon>
        <taxon>Thalassobaculaceae</taxon>
        <taxon>Nisaea</taxon>
    </lineage>
</organism>
<dbReference type="HAMAP" id="MF_01628">
    <property type="entry name" value="Thymid_phosp"/>
    <property type="match status" value="1"/>
</dbReference>
<evidence type="ECO:0000256" key="4">
    <source>
        <dbReference type="ARBA" id="ARBA00022676"/>
    </source>
</evidence>
<evidence type="ECO:0000256" key="3">
    <source>
        <dbReference type="ARBA" id="ARBA00011892"/>
    </source>
</evidence>
<comment type="pathway">
    <text evidence="7">Pyrimidine metabolism; dTMP biosynthesis via salvage pathway; dTMP from thymine: step 1/2.</text>
</comment>
<comment type="similarity">
    <text evidence="1 7">Belongs to the thymidine/pyrimidine-nucleoside phosphorylase family.</text>
</comment>
<dbReference type="InterPro" id="IPR018090">
    <property type="entry name" value="Pyrmidine_PPas_bac/euk"/>
</dbReference>
<dbReference type="PROSITE" id="PS00647">
    <property type="entry name" value="THYMID_PHOSPHORYLASE"/>
    <property type="match status" value="1"/>
</dbReference>
<evidence type="ECO:0000259" key="8">
    <source>
        <dbReference type="SMART" id="SM00941"/>
    </source>
</evidence>
<sequence>MLTQEIIRRKRDRETLTAEQISLFVERMSTDEASPAQIAAFGMAAFLNGMETEETVALTLAMRDSGNVLSWDAEELAGPVLDKHSTGGVGDKVSIMLAPMVAAAGGFVPMISGRGLGHTGGTLDKLDSILGYDTAPTVKRFRQIVAQAGCAIIGQTEDLAPADRRFYAVRDVTATVESIPLITASILSKKLAAGLQGLAMDVKTGSGAFMSNLDDSRALARSIVDVANGAGLPTTALITDMNQVLGHSAGNAVEIGEVVDYLTGERRDERLHEVVIALGAEMLVTGGLAADRDIARAALLRTLASGAAAERFERMVSGLGGPTNLLRETSALRSAPITLAALPDETGTVARIDTRKVGLAVVELGGGRRRAEDRIDHSVGLTEIAGLGDEVGPERPLALVHAKSEADAAKAAETLKQAFAVGDAPEPGPVVVETVTG</sequence>
<dbReference type="Proteomes" id="UP001060336">
    <property type="component" value="Chromosome"/>
</dbReference>
<evidence type="ECO:0000256" key="1">
    <source>
        <dbReference type="ARBA" id="ARBA00006915"/>
    </source>
</evidence>
<evidence type="ECO:0000256" key="7">
    <source>
        <dbReference type="HAMAP-Rule" id="MF_01628"/>
    </source>
</evidence>
<dbReference type="GO" id="GO:0004645">
    <property type="term" value="F:1,4-alpha-oligoglucan phosphorylase activity"/>
    <property type="evidence" value="ECO:0007669"/>
    <property type="project" value="InterPro"/>
</dbReference>
<dbReference type="SMART" id="SM00941">
    <property type="entry name" value="PYNP_C"/>
    <property type="match status" value="1"/>
</dbReference>